<organism evidence="1 2">
    <name type="scientific">Ignelater luminosus</name>
    <name type="common">Cucubano</name>
    <name type="synonym">Pyrophorus luminosus</name>
    <dbReference type="NCBI Taxonomy" id="2038154"/>
    <lineage>
        <taxon>Eukaryota</taxon>
        <taxon>Metazoa</taxon>
        <taxon>Ecdysozoa</taxon>
        <taxon>Arthropoda</taxon>
        <taxon>Hexapoda</taxon>
        <taxon>Insecta</taxon>
        <taxon>Pterygota</taxon>
        <taxon>Neoptera</taxon>
        <taxon>Endopterygota</taxon>
        <taxon>Coleoptera</taxon>
        <taxon>Polyphaga</taxon>
        <taxon>Elateriformia</taxon>
        <taxon>Elateroidea</taxon>
        <taxon>Elateridae</taxon>
        <taxon>Agrypninae</taxon>
        <taxon>Pyrophorini</taxon>
        <taxon>Ignelater</taxon>
    </lineage>
</organism>
<protein>
    <recommendedName>
        <fullName evidence="3">Reverse transcriptase domain-containing protein</fullName>
    </recommendedName>
</protein>
<name>A0A8K0D1A0_IGNLU</name>
<proteinExistence type="predicted"/>
<sequence>MEETQTTRTNGPPITKDAIEKSIRRIKNSKAVGPNEIPIEILKLMAENHLDITEELFIAYCLFNLFSEELFKEVLYDIIEGISINGRPDNNFRYADGTVLVADSKDGRQILVNLTMQACENYGITLHTRKTKVLIVSKNNIDDRKTYADGTPLER</sequence>
<accession>A0A8K0D1A0</accession>
<dbReference type="AlphaFoldDB" id="A0A8K0D1A0"/>
<reference evidence="1" key="1">
    <citation type="submission" date="2019-08" db="EMBL/GenBank/DDBJ databases">
        <title>The genome of the North American firefly Photinus pyralis.</title>
        <authorList>
            <consortium name="Photinus pyralis genome working group"/>
            <person name="Fallon T.R."/>
            <person name="Sander Lower S.E."/>
            <person name="Weng J.-K."/>
        </authorList>
    </citation>
    <scope>NUCLEOTIDE SEQUENCE</scope>
    <source>
        <strain evidence="1">TRF0915ILg1</strain>
        <tissue evidence="1">Whole body</tissue>
    </source>
</reference>
<feature type="non-terminal residue" evidence="1">
    <location>
        <position position="1"/>
    </location>
</feature>
<gene>
    <name evidence="1" type="ORF">ILUMI_11019</name>
</gene>
<dbReference type="OrthoDB" id="6631388at2759"/>
<evidence type="ECO:0000313" key="1">
    <source>
        <dbReference type="EMBL" id="KAF2895157.1"/>
    </source>
</evidence>
<evidence type="ECO:0000313" key="2">
    <source>
        <dbReference type="Proteomes" id="UP000801492"/>
    </source>
</evidence>
<dbReference type="EMBL" id="VTPC01006175">
    <property type="protein sequence ID" value="KAF2895157.1"/>
    <property type="molecule type" value="Genomic_DNA"/>
</dbReference>
<comment type="caution">
    <text evidence="1">The sequence shown here is derived from an EMBL/GenBank/DDBJ whole genome shotgun (WGS) entry which is preliminary data.</text>
</comment>
<dbReference type="Proteomes" id="UP000801492">
    <property type="component" value="Unassembled WGS sequence"/>
</dbReference>
<evidence type="ECO:0008006" key="3">
    <source>
        <dbReference type="Google" id="ProtNLM"/>
    </source>
</evidence>
<keyword evidence="2" id="KW-1185">Reference proteome</keyword>